<evidence type="ECO:0000313" key="4">
    <source>
        <dbReference type="Proteomes" id="UP000028631"/>
    </source>
</evidence>
<dbReference type="OrthoDB" id="3010308at2"/>
<dbReference type="InterPro" id="IPR011856">
    <property type="entry name" value="tRNA_endonuc-like_dom_sf"/>
</dbReference>
<dbReference type="GO" id="GO:0003677">
    <property type="term" value="F:DNA binding"/>
    <property type="evidence" value="ECO:0007669"/>
    <property type="project" value="InterPro"/>
</dbReference>
<feature type="domain" description="Restriction endonuclease type IV Mrr" evidence="1">
    <location>
        <begin position="252"/>
        <end position="371"/>
    </location>
</feature>
<dbReference type="InterPro" id="IPR007560">
    <property type="entry name" value="Restrct_endonuc_IV_Mrr"/>
</dbReference>
<organism evidence="3 4">
    <name type="scientific">Pseudomonas syringae</name>
    <dbReference type="NCBI Taxonomy" id="317"/>
    <lineage>
        <taxon>Bacteria</taxon>
        <taxon>Pseudomonadati</taxon>
        <taxon>Pseudomonadota</taxon>
        <taxon>Gammaproteobacteria</taxon>
        <taxon>Pseudomonadales</taxon>
        <taxon>Pseudomonadaceae</taxon>
        <taxon>Pseudomonas</taxon>
    </lineage>
</organism>
<dbReference type="Pfam" id="PF04471">
    <property type="entry name" value="Mrr_cat"/>
    <property type="match status" value="1"/>
</dbReference>
<reference evidence="3 4" key="1">
    <citation type="submission" date="2014-07" db="EMBL/GenBank/DDBJ databases">
        <title>Draft Genome Sequences of Environmental Pseudomonas syringae strains.</title>
        <authorList>
            <person name="Baltrus D.A."/>
            <person name="Berge O."/>
            <person name="Morris C."/>
        </authorList>
    </citation>
    <scope>NUCLEOTIDE SEQUENCE [LARGE SCALE GENOMIC DNA]</scope>
    <source>
        <strain evidence="3 4">GAW0119</strain>
    </source>
</reference>
<evidence type="ECO:0000313" key="3">
    <source>
        <dbReference type="EMBL" id="KFE54201.1"/>
    </source>
</evidence>
<evidence type="ECO:0008006" key="5">
    <source>
        <dbReference type="Google" id="ProtNLM"/>
    </source>
</evidence>
<dbReference type="PATRIC" id="fig|317.175.peg.3540"/>
<sequence>MTGNRLFSVDELSSSDLMIDAHYAGSRQGNSSDDPLNKLLNVSNQGGFRIRGKRNSPSLIVLLSSMEDLDWPDEIDLSTGTFIYYGDNKKPGRKLDETNRYGNNLLELIFSRHHSGERHLIPPILVFTKAGVYRDVIFRGLVVPGQIGSTHNDDLVAVWHTSKGQRFQNYKATFTILDLPSISRKWLAEIIEGQAAADSEHAPVEWLKWVKTGQYIPLIAKRSQPILSSKEQLPSTKEDMKMLTAVHEYFKADPYVFEACAAHLVRVCLPDIVELDLTRRYRDGGRDGIGKLRIGRAASAVLVDFAIEAKCYGVSNSVGVREVSRLISRLRHRQFGIMITTSWLHAQAYKEIVEDGHPVMILSGKDVVDLIRQTGVNDCTALATWLESSFPLIG</sequence>
<dbReference type="RefSeq" id="WP_032629892.1">
    <property type="nucleotide sequence ID" value="NZ_JPQU01000046.1"/>
</dbReference>
<dbReference type="Gene3D" id="3.40.1350.10">
    <property type="match status" value="1"/>
</dbReference>
<evidence type="ECO:0000259" key="2">
    <source>
        <dbReference type="Pfam" id="PF18062"/>
    </source>
</evidence>
<accession>A0A085VFI8</accession>
<dbReference type="Gene3D" id="2.30.280.20">
    <property type="match status" value="1"/>
</dbReference>
<dbReference type="REBASE" id="220310">
    <property type="entry name" value="Psp0119ORF17005P"/>
</dbReference>
<comment type="caution">
    <text evidence="3">The sequence shown here is derived from an EMBL/GenBank/DDBJ whole genome shotgun (WGS) entry which is preliminary data.</text>
</comment>
<keyword evidence="4" id="KW-1185">Reference proteome</keyword>
<protein>
    <recommendedName>
        <fullName evidence="5">Restriction endonuclease</fullName>
    </recommendedName>
</protein>
<evidence type="ECO:0000259" key="1">
    <source>
        <dbReference type="Pfam" id="PF04471"/>
    </source>
</evidence>
<feature type="domain" description="Restriction endonuclease AspBHI N-terminal" evidence="2">
    <location>
        <begin position="29"/>
        <end position="213"/>
    </location>
</feature>
<name>A0A085VFI8_PSESX</name>
<dbReference type="Proteomes" id="UP000028631">
    <property type="component" value="Unassembled WGS sequence"/>
</dbReference>
<dbReference type="InterPro" id="IPR041409">
    <property type="entry name" value="RE_AspBHI_N"/>
</dbReference>
<dbReference type="GO" id="GO:0009307">
    <property type="term" value="P:DNA restriction-modification system"/>
    <property type="evidence" value="ECO:0007669"/>
    <property type="project" value="InterPro"/>
</dbReference>
<dbReference type="AlphaFoldDB" id="A0A085VFI8"/>
<gene>
    <name evidence="3" type="ORF">IV01_17005</name>
</gene>
<dbReference type="Pfam" id="PF18062">
    <property type="entry name" value="RE_AspBHI_N"/>
    <property type="match status" value="1"/>
</dbReference>
<dbReference type="EMBL" id="JPQU01000046">
    <property type="protein sequence ID" value="KFE54201.1"/>
    <property type="molecule type" value="Genomic_DNA"/>
</dbReference>
<dbReference type="GO" id="GO:0004519">
    <property type="term" value="F:endonuclease activity"/>
    <property type="evidence" value="ECO:0007669"/>
    <property type="project" value="InterPro"/>
</dbReference>
<proteinExistence type="predicted"/>